<dbReference type="Gene3D" id="2.70.70.10">
    <property type="entry name" value="Glucose Permease (Domain IIA)"/>
    <property type="match status" value="1"/>
</dbReference>
<dbReference type="EMBL" id="BART01026979">
    <property type="protein sequence ID" value="GAH03243.1"/>
    <property type="molecule type" value="Genomic_DNA"/>
</dbReference>
<organism evidence="1">
    <name type="scientific">marine sediment metagenome</name>
    <dbReference type="NCBI Taxonomy" id="412755"/>
    <lineage>
        <taxon>unclassified sequences</taxon>
        <taxon>metagenomes</taxon>
        <taxon>ecological metagenomes</taxon>
    </lineage>
</organism>
<name>X1E3J7_9ZZZZ</name>
<feature type="non-terminal residue" evidence="1">
    <location>
        <position position="106"/>
    </location>
</feature>
<dbReference type="InterPro" id="IPR011055">
    <property type="entry name" value="Dup_hybrid_motif"/>
</dbReference>
<reference evidence="1" key="1">
    <citation type="journal article" date="2014" name="Front. Microbiol.">
        <title>High frequency of phylogenetically diverse reductive dehalogenase-homologous genes in deep subseafloor sedimentary metagenomes.</title>
        <authorList>
            <person name="Kawai M."/>
            <person name="Futagami T."/>
            <person name="Toyoda A."/>
            <person name="Takaki Y."/>
            <person name="Nishi S."/>
            <person name="Hori S."/>
            <person name="Arai W."/>
            <person name="Tsubouchi T."/>
            <person name="Morono Y."/>
            <person name="Uchiyama I."/>
            <person name="Ito T."/>
            <person name="Fujiyama A."/>
            <person name="Inagaki F."/>
            <person name="Takami H."/>
        </authorList>
    </citation>
    <scope>NUCLEOTIDE SEQUENCE</scope>
    <source>
        <strain evidence="1">Expedition CK06-06</strain>
    </source>
</reference>
<evidence type="ECO:0000313" key="1">
    <source>
        <dbReference type="EMBL" id="GAH03243.1"/>
    </source>
</evidence>
<sequence>MLRIIKGNITYFIYRNLTYVLYSILTISLILSPSLINSNYVLANERKPLIYPLKGEILVHFNEEYTDEETGETHRHCGIDISGEKGDRVVASAPGKVFYVGYTPTG</sequence>
<accession>X1E3J7</accession>
<dbReference type="AlphaFoldDB" id="X1E3J7"/>
<evidence type="ECO:0008006" key="2">
    <source>
        <dbReference type="Google" id="ProtNLM"/>
    </source>
</evidence>
<dbReference type="SUPFAM" id="SSF51261">
    <property type="entry name" value="Duplicated hybrid motif"/>
    <property type="match status" value="1"/>
</dbReference>
<gene>
    <name evidence="1" type="ORF">S01H4_47951</name>
</gene>
<proteinExistence type="predicted"/>
<protein>
    <recommendedName>
        <fullName evidence="2">Peptidase M23 domain-containing protein</fullName>
    </recommendedName>
</protein>
<comment type="caution">
    <text evidence="1">The sequence shown here is derived from an EMBL/GenBank/DDBJ whole genome shotgun (WGS) entry which is preliminary data.</text>
</comment>